<evidence type="ECO:0000259" key="6">
    <source>
        <dbReference type="PROSITE" id="PS51898"/>
    </source>
</evidence>
<dbReference type="PROSITE" id="PS51898">
    <property type="entry name" value="TYR_RECOMBINASE"/>
    <property type="match status" value="1"/>
</dbReference>
<dbReference type="Gene3D" id="1.10.150.130">
    <property type="match status" value="1"/>
</dbReference>
<dbReference type="GO" id="GO:0003677">
    <property type="term" value="F:DNA binding"/>
    <property type="evidence" value="ECO:0007669"/>
    <property type="project" value="UniProtKB-UniRule"/>
</dbReference>
<evidence type="ECO:0000256" key="1">
    <source>
        <dbReference type="ARBA" id="ARBA00008857"/>
    </source>
</evidence>
<evidence type="ECO:0000256" key="3">
    <source>
        <dbReference type="ARBA" id="ARBA00023125"/>
    </source>
</evidence>
<comment type="caution">
    <text evidence="8">The sequence shown here is derived from an EMBL/GenBank/DDBJ whole genome shotgun (WGS) entry which is preliminary data.</text>
</comment>
<dbReference type="CDD" id="cd01189">
    <property type="entry name" value="INT_ICEBs1_C_like"/>
    <property type="match status" value="1"/>
</dbReference>
<dbReference type="Pfam" id="PF14657">
    <property type="entry name" value="Arm-DNA-bind_4"/>
    <property type="match status" value="1"/>
</dbReference>
<dbReference type="Gene3D" id="1.10.443.10">
    <property type="entry name" value="Intergrase catalytic core"/>
    <property type="match status" value="1"/>
</dbReference>
<dbReference type="InterPro" id="IPR050090">
    <property type="entry name" value="Tyrosine_recombinase_XerCD"/>
</dbReference>
<keyword evidence="4" id="KW-0233">DNA recombination</keyword>
<proteinExistence type="inferred from homology"/>
<feature type="domain" description="Tyr recombinase" evidence="6">
    <location>
        <begin position="170"/>
        <end position="358"/>
    </location>
</feature>
<evidence type="ECO:0000259" key="7">
    <source>
        <dbReference type="PROSITE" id="PS51900"/>
    </source>
</evidence>
<gene>
    <name evidence="8" type="ORF">CFN03_00350</name>
</gene>
<comment type="similarity">
    <text evidence="1">Belongs to the 'phage' integrase family.</text>
</comment>
<sequence>MNMPYYKDAKQGTWYVKLSYIDKFGDRQYKTKRGFTLRKDAKRFEDDFFAKLHEGEGTDYLSFTQLSTYYIEWYSDRRKPSSIKTMNNYINNHLNSYFKKMNVYDITTKDILDFHKHMQEKEFRGKKLSKGYIQDIHTALSSILSYGIKFHDLKANVASLAGNIENDEETSWDYWTLAEFERFYAMLDDVFMRAYFRLLFFSGVRHGEQRALTWRDINFEEGYINIDKTNYNGKVHKPKTKTSKRRVYIPGHVLDDLSEYKAWYQENRPYKDDYVVFGSFYQSIGETTIAKKYDKLIEETNLKRIKIHEFRHSHASDCINRLRMDRETLAKRLGHSSSITIEKVYGHLYPSTEKDAISGL</sequence>
<evidence type="ECO:0008006" key="10">
    <source>
        <dbReference type="Google" id="ProtNLM"/>
    </source>
</evidence>
<dbReference type="PANTHER" id="PTHR30349">
    <property type="entry name" value="PHAGE INTEGRASE-RELATED"/>
    <property type="match status" value="1"/>
</dbReference>
<evidence type="ECO:0000313" key="9">
    <source>
        <dbReference type="Proteomes" id="UP000216682"/>
    </source>
</evidence>
<feature type="domain" description="Core-binding (CB)" evidence="7">
    <location>
        <begin position="61"/>
        <end position="148"/>
    </location>
</feature>
<dbReference type="Pfam" id="PF00589">
    <property type="entry name" value="Phage_integrase"/>
    <property type="match status" value="1"/>
</dbReference>
<dbReference type="InterPro" id="IPR002104">
    <property type="entry name" value="Integrase_catalytic"/>
</dbReference>
<evidence type="ECO:0000313" key="8">
    <source>
        <dbReference type="EMBL" id="OZT77776.1"/>
    </source>
</evidence>
<evidence type="ECO:0000256" key="4">
    <source>
        <dbReference type="ARBA" id="ARBA00023172"/>
    </source>
</evidence>
<dbReference type="SUPFAM" id="SSF56349">
    <property type="entry name" value="DNA breaking-rejoining enzymes"/>
    <property type="match status" value="1"/>
</dbReference>
<evidence type="ECO:0000256" key="5">
    <source>
        <dbReference type="PROSITE-ProRule" id="PRU01248"/>
    </source>
</evidence>
<reference evidence="8 9" key="1">
    <citation type="submission" date="2017-07" db="EMBL/GenBank/DDBJ databases">
        <title>Shotgun whole genome sequences of three halophilic bacterial isolates.</title>
        <authorList>
            <person name="Pozzo T."/>
            <person name="Higdon S.M."/>
            <person name="Quillaguaman J."/>
        </authorList>
    </citation>
    <scope>NUCLEOTIDE SEQUENCE [LARGE SCALE GENOMIC DNA]</scope>
    <source>
        <strain evidence="8 9">BU-1</strain>
    </source>
</reference>
<dbReference type="InterPro" id="IPR028259">
    <property type="entry name" value="AP2-like_int_N"/>
</dbReference>
<dbReference type="Pfam" id="PF14659">
    <property type="entry name" value="Phage_int_SAM_3"/>
    <property type="match status" value="1"/>
</dbReference>
<organism evidence="8 9">
    <name type="scientific">Salinicoccus roseus</name>
    <dbReference type="NCBI Taxonomy" id="45670"/>
    <lineage>
        <taxon>Bacteria</taxon>
        <taxon>Bacillati</taxon>
        <taxon>Bacillota</taxon>
        <taxon>Bacilli</taxon>
        <taxon>Bacillales</taxon>
        <taxon>Staphylococcaceae</taxon>
        <taxon>Salinicoccus</taxon>
    </lineage>
</organism>
<dbReference type="InterPro" id="IPR010998">
    <property type="entry name" value="Integrase_recombinase_N"/>
</dbReference>
<dbReference type="Proteomes" id="UP000216682">
    <property type="component" value="Unassembled WGS sequence"/>
</dbReference>
<keyword evidence="2" id="KW-0229">DNA integration</keyword>
<protein>
    <recommendedName>
        <fullName evidence="10">Site-specific recombinase XerD</fullName>
    </recommendedName>
</protein>
<dbReference type="InterPro" id="IPR044068">
    <property type="entry name" value="CB"/>
</dbReference>
<dbReference type="GO" id="GO:0006310">
    <property type="term" value="P:DNA recombination"/>
    <property type="evidence" value="ECO:0007669"/>
    <property type="project" value="UniProtKB-KW"/>
</dbReference>
<dbReference type="PANTHER" id="PTHR30349:SF64">
    <property type="entry name" value="PROPHAGE INTEGRASE INTD-RELATED"/>
    <property type="match status" value="1"/>
</dbReference>
<name>A0A265E8N9_9STAP</name>
<dbReference type="PROSITE" id="PS51900">
    <property type="entry name" value="CB"/>
    <property type="match status" value="1"/>
</dbReference>
<dbReference type="AlphaFoldDB" id="A0A265E8N9"/>
<keyword evidence="3 5" id="KW-0238">DNA-binding</keyword>
<dbReference type="InterPro" id="IPR004107">
    <property type="entry name" value="Integrase_SAM-like_N"/>
</dbReference>
<dbReference type="EMBL" id="NPEZ01000001">
    <property type="protein sequence ID" value="OZT77776.1"/>
    <property type="molecule type" value="Genomic_DNA"/>
</dbReference>
<dbReference type="InterPro" id="IPR013762">
    <property type="entry name" value="Integrase-like_cat_sf"/>
</dbReference>
<accession>A0A265E8N9</accession>
<evidence type="ECO:0000256" key="2">
    <source>
        <dbReference type="ARBA" id="ARBA00022908"/>
    </source>
</evidence>
<dbReference type="InterPro" id="IPR011010">
    <property type="entry name" value="DNA_brk_join_enz"/>
</dbReference>
<dbReference type="GO" id="GO:0015074">
    <property type="term" value="P:DNA integration"/>
    <property type="evidence" value="ECO:0007669"/>
    <property type="project" value="UniProtKB-KW"/>
</dbReference>